<keyword evidence="6 10" id="KW-0238">DNA-binding</keyword>
<evidence type="ECO:0000256" key="9">
    <source>
        <dbReference type="ARBA" id="ARBA00024867"/>
    </source>
</evidence>
<dbReference type="SUPFAM" id="SSF52172">
    <property type="entry name" value="CheY-like"/>
    <property type="match status" value="1"/>
</dbReference>
<dbReference type="InterPro" id="IPR051271">
    <property type="entry name" value="2C-system_Tx_regulators"/>
</dbReference>
<keyword evidence="7 10" id="KW-0010">Activator</keyword>
<protein>
    <recommendedName>
        <fullName evidence="10">Transcriptional regulatory protein</fullName>
    </recommendedName>
</protein>
<dbReference type="PIRSF" id="PIRSF006171">
    <property type="entry name" value="RR_citrat_malat"/>
    <property type="match status" value="1"/>
</dbReference>
<feature type="domain" description="Response regulatory" evidence="12">
    <location>
        <begin position="5"/>
        <end position="124"/>
    </location>
</feature>
<keyword evidence="2 10" id="KW-0963">Cytoplasm</keyword>
<comment type="subcellular location">
    <subcellularLocation>
        <location evidence="1 10">Cytoplasm</location>
    </subcellularLocation>
</comment>
<dbReference type="GO" id="GO:0003677">
    <property type="term" value="F:DNA binding"/>
    <property type="evidence" value="ECO:0007669"/>
    <property type="project" value="UniProtKB-KW"/>
</dbReference>
<name>A0A1G9TEF1_9FIRM</name>
<evidence type="ECO:0000256" key="6">
    <source>
        <dbReference type="ARBA" id="ARBA00023125"/>
    </source>
</evidence>
<dbReference type="AlphaFoldDB" id="A0A1G9TEF1"/>
<dbReference type="PROSITE" id="PS50110">
    <property type="entry name" value="RESPONSE_REGULATORY"/>
    <property type="match status" value="1"/>
</dbReference>
<dbReference type="InterPro" id="IPR036388">
    <property type="entry name" value="WH-like_DNA-bd_sf"/>
</dbReference>
<dbReference type="PANTHER" id="PTHR45526:SF1">
    <property type="entry name" value="TRANSCRIPTIONAL REGULATORY PROTEIN DCUR-RELATED"/>
    <property type="match status" value="1"/>
</dbReference>
<dbReference type="PANTHER" id="PTHR45526">
    <property type="entry name" value="TRANSCRIPTIONAL REGULATORY PROTEIN DPIA"/>
    <property type="match status" value="1"/>
</dbReference>
<proteinExistence type="predicted"/>
<dbReference type="STRING" id="321763.SAMN04488692_1384"/>
<evidence type="ECO:0000256" key="10">
    <source>
        <dbReference type="PIRNR" id="PIRNR006171"/>
    </source>
</evidence>
<dbReference type="InterPro" id="IPR036390">
    <property type="entry name" value="WH_DNA-bd_sf"/>
</dbReference>
<dbReference type="InterPro" id="IPR001789">
    <property type="entry name" value="Sig_transdc_resp-reg_receiver"/>
</dbReference>
<evidence type="ECO:0000256" key="5">
    <source>
        <dbReference type="ARBA" id="ARBA00023015"/>
    </source>
</evidence>
<dbReference type="InterPro" id="IPR011006">
    <property type="entry name" value="CheY-like_superfamily"/>
</dbReference>
<comment type="function">
    <text evidence="9">May play the central regulatory role in sporulation. It may be an element of the effector pathway responsible for the activation of sporulation genes in response to nutritional stress. Spo0A may act in concert with spo0H (a sigma factor) to control the expression of some genes that are critical to the sporulation process.</text>
</comment>
<dbReference type="OrthoDB" id="9759232at2"/>
<evidence type="ECO:0000256" key="3">
    <source>
        <dbReference type="ARBA" id="ARBA00022553"/>
    </source>
</evidence>
<dbReference type="Gene3D" id="3.40.50.2300">
    <property type="match status" value="1"/>
</dbReference>
<dbReference type="GO" id="GO:0005737">
    <property type="term" value="C:cytoplasm"/>
    <property type="evidence" value="ECO:0007669"/>
    <property type="project" value="UniProtKB-SubCell"/>
</dbReference>
<gene>
    <name evidence="13" type="ORF">SAMN04488692_1384</name>
</gene>
<organism evidence="13 14">
    <name type="scientific">Halarsenatibacter silvermanii</name>
    <dbReference type="NCBI Taxonomy" id="321763"/>
    <lineage>
        <taxon>Bacteria</taxon>
        <taxon>Bacillati</taxon>
        <taxon>Bacillota</taxon>
        <taxon>Clostridia</taxon>
        <taxon>Halanaerobiales</taxon>
        <taxon>Halarsenatibacteraceae</taxon>
        <taxon>Halarsenatibacter</taxon>
    </lineage>
</organism>
<evidence type="ECO:0000256" key="4">
    <source>
        <dbReference type="ARBA" id="ARBA00023012"/>
    </source>
</evidence>
<feature type="modified residue" description="4-aspartylphosphate" evidence="11">
    <location>
        <position position="59"/>
    </location>
</feature>
<evidence type="ECO:0000256" key="7">
    <source>
        <dbReference type="ARBA" id="ARBA00023159"/>
    </source>
</evidence>
<dbReference type="RefSeq" id="WP_089762265.1">
    <property type="nucleotide sequence ID" value="NZ_FNGO01000038.1"/>
</dbReference>
<dbReference type="Proteomes" id="UP000199476">
    <property type="component" value="Unassembled WGS sequence"/>
</dbReference>
<evidence type="ECO:0000313" key="13">
    <source>
        <dbReference type="EMBL" id="SDM45948.1"/>
    </source>
</evidence>
<evidence type="ECO:0000256" key="1">
    <source>
        <dbReference type="ARBA" id="ARBA00004496"/>
    </source>
</evidence>
<dbReference type="GO" id="GO:0003700">
    <property type="term" value="F:DNA-binding transcription factor activity"/>
    <property type="evidence" value="ECO:0007669"/>
    <property type="project" value="InterPro"/>
</dbReference>
<keyword evidence="3 11" id="KW-0597">Phosphoprotein</keyword>
<dbReference type="SMART" id="SM00448">
    <property type="entry name" value="REC"/>
    <property type="match status" value="1"/>
</dbReference>
<keyword evidence="14" id="KW-1185">Reference proteome</keyword>
<dbReference type="GO" id="GO:0000156">
    <property type="term" value="F:phosphorelay response regulator activity"/>
    <property type="evidence" value="ECO:0007669"/>
    <property type="project" value="TreeGrafter"/>
</dbReference>
<dbReference type="Pfam" id="PF00072">
    <property type="entry name" value="Response_reg"/>
    <property type="match status" value="1"/>
</dbReference>
<evidence type="ECO:0000256" key="8">
    <source>
        <dbReference type="ARBA" id="ARBA00023163"/>
    </source>
</evidence>
<evidence type="ECO:0000313" key="14">
    <source>
        <dbReference type="Proteomes" id="UP000199476"/>
    </source>
</evidence>
<dbReference type="Gene3D" id="1.10.10.10">
    <property type="entry name" value="Winged helix-like DNA-binding domain superfamily/Winged helix DNA-binding domain"/>
    <property type="match status" value="1"/>
</dbReference>
<accession>A0A1G9TEF1</accession>
<evidence type="ECO:0000256" key="2">
    <source>
        <dbReference type="ARBA" id="ARBA00022490"/>
    </source>
</evidence>
<reference evidence="13 14" key="1">
    <citation type="submission" date="2016-10" db="EMBL/GenBank/DDBJ databases">
        <authorList>
            <person name="de Groot N.N."/>
        </authorList>
    </citation>
    <scope>NUCLEOTIDE SEQUENCE [LARGE SCALE GENOMIC DNA]</scope>
    <source>
        <strain evidence="13 14">SLAS-1</strain>
    </source>
</reference>
<dbReference type="SUPFAM" id="SSF46785">
    <property type="entry name" value="Winged helix' DNA-binding domain"/>
    <property type="match status" value="1"/>
</dbReference>
<dbReference type="EMBL" id="FNGO01000038">
    <property type="protein sequence ID" value="SDM45948.1"/>
    <property type="molecule type" value="Genomic_DNA"/>
</dbReference>
<evidence type="ECO:0000256" key="11">
    <source>
        <dbReference type="PROSITE-ProRule" id="PRU00169"/>
    </source>
</evidence>
<keyword evidence="4 10" id="KW-0902">Two-component regulatory system</keyword>
<evidence type="ECO:0000259" key="12">
    <source>
        <dbReference type="PROSITE" id="PS50110"/>
    </source>
</evidence>
<keyword evidence="8 10" id="KW-0804">Transcription</keyword>
<keyword evidence="5 10" id="KW-0805">Transcription regulation</keyword>
<sequence length="248" mass="29204">MSKFKVGIIEDDPMVAHINEEYTKRLNGFTVKKTKTLEDMKKQLNYKNFIKGLDIILLDIYLPGRNGDEILREIRKLDQDVYIIIITASEDTNIVNKCLNLGITDYLIKPFKFERFKKAFEKVINENRKIKQKERFTQEDIDQIIYHQDKDSSLENVSIEESLPKGLSETTLKKIMCYLKKNKGKKYISEEISEFLGFSRVTVQRYLNYLESQGVVKIKTEYGSVGRPKHYYIYDPTTKNPLNREFQT</sequence>
<dbReference type="InterPro" id="IPR024187">
    <property type="entry name" value="Sig_transdc_resp-reg_cit/mal"/>
</dbReference>